<comment type="caution">
    <text evidence="1">The sequence shown here is derived from an EMBL/GenBank/DDBJ whole genome shotgun (WGS) entry which is preliminary data.</text>
</comment>
<protein>
    <submittedName>
        <fullName evidence="1">SDR family oxidoreductase</fullName>
    </submittedName>
</protein>
<keyword evidence="2" id="KW-1185">Reference proteome</keyword>
<dbReference type="InterPro" id="IPR036291">
    <property type="entry name" value="NAD(P)-bd_dom_sf"/>
</dbReference>
<sequence>MSQHTAIITGAGGAIAGHVVDAFAKAGWKLGLVAYDEAEKTRLQRDHGDAVTVQIDLVDENRANEGMAALEKELGHVDALLNIAGGFDMSGATETSHQQLEAQLDINFRTAFNATRAVLPGMLKKGSGFILGVGADAALDGGASKGPYAAAKAALIAWLKSVHAEVAPQGVNVAVMYPMGAVDTAGNRGAMPDVDPSSWIDPRELAATALHLASRSPRGRILEAKVYPPAA</sequence>
<organism evidence="1 2">
    <name type="scientific">Oleiagrimonas citrea</name>
    <dbReference type="NCBI Taxonomy" id="1665687"/>
    <lineage>
        <taxon>Bacteria</taxon>
        <taxon>Pseudomonadati</taxon>
        <taxon>Pseudomonadota</taxon>
        <taxon>Gammaproteobacteria</taxon>
        <taxon>Lysobacterales</taxon>
        <taxon>Rhodanobacteraceae</taxon>
        <taxon>Oleiagrimonas</taxon>
    </lineage>
</organism>
<evidence type="ECO:0000313" key="2">
    <source>
        <dbReference type="Proteomes" id="UP000541636"/>
    </source>
</evidence>
<dbReference type="InterPro" id="IPR002347">
    <property type="entry name" value="SDR_fam"/>
</dbReference>
<dbReference type="AlphaFoldDB" id="A0A846ZQC7"/>
<dbReference type="Gene3D" id="3.40.50.720">
    <property type="entry name" value="NAD(P)-binding Rossmann-like Domain"/>
    <property type="match status" value="1"/>
</dbReference>
<dbReference type="SUPFAM" id="SSF51735">
    <property type="entry name" value="NAD(P)-binding Rossmann-fold domains"/>
    <property type="match status" value="1"/>
</dbReference>
<proteinExistence type="predicted"/>
<dbReference type="PROSITE" id="PS00061">
    <property type="entry name" value="ADH_SHORT"/>
    <property type="match status" value="1"/>
</dbReference>
<dbReference type="PRINTS" id="PR00081">
    <property type="entry name" value="GDHRDH"/>
</dbReference>
<dbReference type="EMBL" id="JAAZQD010000004">
    <property type="protein sequence ID" value="NKZ39699.1"/>
    <property type="molecule type" value="Genomic_DNA"/>
</dbReference>
<dbReference type="Pfam" id="PF00106">
    <property type="entry name" value="adh_short"/>
    <property type="match status" value="1"/>
</dbReference>
<name>A0A846ZQC7_9GAMM</name>
<reference evidence="1 2" key="1">
    <citation type="journal article" date="2017" name="Int. J. Syst. Evol. Microbiol.">
        <title>Oleiagrimonas citrea sp. nov., a marine bacterium isolated from tidal flat sediment and emended description of the genus Oleiagrimonas Fang et al. 2015 and Oleiagrimonas soli.</title>
        <authorList>
            <person name="Yang S.H."/>
            <person name="Seo H.S."/>
            <person name="Seong C.N."/>
            <person name="Kwon K.K."/>
        </authorList>
    </citation>
    <scope>NUCLEOTIDE SEQUENCE [LARGE SCALE GENOMIC DNA]</scope>
    <source>
        <strain evidence="1 2">MEBiC09124</strain>
    </source>
</reference>
<accession>A0A846ZQC7</accession>
<evidence type="ECO:0000313" key="1">
    <source>
        <dbReference type="EMBL" id="NKZ39699.1"/>
    </source>
</evidence>
<dbReference type="Proteomes" id="UP000541636">
    <property type="component" value="Unassembled WGS sequence"/>
</dbReference>
<dbReference type="PANTHER" id="PTHR43431">
    <property type="entry name" value="OXIDOREDUCTASE, SHORT CHAIN DEHYDROGENASE/REDUCTASE FAMILY (AFU_ORTHOLOGUE AFUA_5G14000)"/>
    <property type="match status" value="1"/>
</dbReference>
<dbReference type="RefSeq" id="WP_168609611.1">
    <property type="nucleotide sequence ID" value="NZ_JAAZQD010000004.1"/>
</dbReference>
<dbReference type="PANTHER" id="PTHR43431:SF7">
    <property type="entry name" value="OXIDOREDUCTASE, SHORT CHAIN DEHYDROGENASE_REDUCTASE FAMILY (AFU_ORTHOLOGUE AFUA_5G14000)"/>
    <property type="match status" value="1"/>
</dbReference>
<gene>
    <name evidence="1" type="ORF">HF690_12130</name>
</gene>
<dbReference type="InterPro" id="IPR020904">
    <property type="entry name" value="Sc_DH/Rdtase_CS"/>
</dbReference>
<dbReference type="CDD" id="cd05233">
    <property type="entry name" value="SDR_c"/>
    <property type="match status" value="1"/>
</dbReference>